<evidence type="ECO:0000259" key="4">
    <source>
        <dbReference type="Pfam" id="PF13439"/>
    </source>
</evidence>
<dbReference type="GO" id="GO:1901137">
    <property type="term" value="P:carbohydrate derivative biosynthetic process"/>
    <property type="evidence" value="ECO:0007669"/>
    <property type="project" value="UniProtKB-ARBA"/>
</dbReference>
<dbReference type="GO" id="GO:0016757">
    <property type="term" value="F:glycosyltransferase activity"/>
    <property type="evidence" value="ECO:0007669"/>
    <property type="project" value="UniProtKB-KW"/>
</dbReference>
<dbReference type="RefSeq" id="WP_286677863.1">
    <property type="nucleotide sequence ID" value="NZ_MNXI01000041.1"/>
</dbReference>
<evidence type="ECO:0000259" key="3">
    <source>
        <dbReference type="Pfam" id="PF00534"/>
    </source>
</evidence>
<dbReference type="SUPFAM" id="SSF53756">
    <property type="entry name" value="UDP-Glycosyltransferase/glycogen phosphorylase"/>
    <property type="match status" value="1"/>
</dbReference>
<evidence type="ECO:0000256" key="1">
    <source>
        <dbReference type="ARBA" id="ARBA00022676"/>
    </source>
</evidence>
<dbReference type="AlphaFoldDB" id="A0A2M7T5J4"/>
<dbReference type="PANTHER" id="PTHR45947:SF3">
    <property type="entry name" value="SULFOQUINOVOSYL TRANSFERASE SQD2"/>
    <property type="match status" value="1"/>
</dbReference>
<organism evidence="5 6">
    <name type="scientific">Candidatus Aquicultor secundus</name>
    <dbReference type="NCBI Taxonomy" id="1973895"/>
    <lineage>
        <taxon>Bacteria</taxon>
        <taxon>Bacillati</taxon>
        <taxon>Actinomycetota</taxon>
        <taxon>Candidatus Aquicultoria</taxon>
        <taxon>Candidatus Aquicultorales</taxon>
        <taxon>Candidatus Aquicultoraceae</taxon>
        <taxon>Candidatus Aquicultor</taxon>
    </lineage>
</organism>
<evidence type="ECO:0000313" key="5">
    <source>
        <dbReference type="EMBL" id="PIZ34532.1"/>
    </source>
</evidence>
<feature type="domain" description="Glycosyltransferase subfamily 4-like N-terminal" evidence="4">
    <location>
        <begin position="12"/>
        <end position="218"/>
    </location>
</feature>
<keyword evidence="1" id="KW-0328">Glycosyltransferase</keyword>
<reference evidence="6" key="1">
    <citation type="submission" date="2017-09" db="EMBL/GenBank/DDBJ databases">
        <title>Depth-based differentiation of microbial function through sediment-hosted aquifers and enrichment of novel symbionts in the deep terrestrial subsurface.</title>
        <authorList>
            <person name="Probst A.J."/>
            <person name="Ladd B."/>
            <person name="Jarett J.K."/>
            <person name="Geller-Mcgrath D.E."/>
            <person name="Sieber C.M.K."/>
            <person name="Emerson J.B."/>
            <person name="Anantharaman K."/>
            <person name="Thomas B.C."/>
            <person name="Malmstrom R."/>
            <person name="Stieglmeier M."/>
            <person name="Klingl A."/>
            <person name="Woyke T."/>
            <person name="Ryan C.M."/>
            <person name="Banfield J.F."/>
        </authorList>
    </citation>
    <scope>NUCLEOTIDE SEQUENCE [LARGE SCALE GENOMIC DNA]</scope>
</reference>
<dbReference type="Pfam" id="PF13439">
    <property type="entry name" value="Glyco_transf_4"/>
    <property type="match status" value="1"/>
</dbReference>
<evidence type="ECO:0000256" key="2">
    <source>
        <dbReference type="ARBA" id="ARBA00022679"/>
    </source>
</evidence>
<dbReference type="EMBL" id="PFNG01000274">
    <property type="protein sequence ID" value="PIZ34532.1"/>
    <property type="molecule type" value="Genomic_DNA"/>
</dbReference>
<dbReference type="InterPro" id="IPR028098">
    <property type="entry name" value="Glyco_trans_4-like_N"/>
</dbReference>
<proteinExistence type="predicted"/>
<gene>
    <name evidence="5" type="ORF">COY37_11720</name>
</gene>
<feature type="domain" description="Glycosyl transferase family 1" evidence="3">
    <location>
        <begin position="223"/>
        <end position="385"/>
    </location>
</feature>
<dbReference type="Gene3D" id="3.40.50.2000">
    <property type="entry name" value="Glycogen Phosphorylase B"/>
    <property type="match status" value="2"/>
</dbReference>
<sequence>MLGWELPPYHSGGLGRACEGMTKGLARRGASISFVLPKKFHDARYEWMDVHDASTYALAGIDRDFQDEHLCMEFVMRHQCSLMRGYAAGPGEVVCGTCFRGFQSAEHMHVNLYAKGVMEVAKRANYGVIHAHDWMTFPAAVAARKVAAARGKKVPFIAQIHATEIDRHDGSQIYDVEKRGMLAADRIVAVSNYTKSIITKYYGIDPRKISVVHNGIEPRSIERFPKHPLKRRYKLVLFIGRITYQKGPDYYVRLAKKVTDQFANVKFLMIGSGDMQASMVEMAAREGLTGKLLFSSWISDEAMDLTYQMADVFVMPSVSEPFGIVPLEAIQNGTPVVVSKNSGVIEVVRSCIAVDFWDIDKMATAIVTLLKNEPYAKSMVAKAQEEVRGLTWDLAAGKLIGVYNDTVKEAAYA</sequence>
<protein>
    <submittedName>
        <fullName evidence="5">4-alpha-glucanotransferase</fullName>
    </submittedName>
</protein>
<dbReference type="PANTHER" id="PTHR45947">
    <property type="entry name" value="SULFOQUINOVOSYL TRANSFERASE SQD2"/>
    <property type="match status" value="1"/>
</dbReference>
<dbReference type="InterPro" id="IPR001296">
    <property type="entry name" value="Glyco_trans_1"/>
</dbReference>
<comment type="caution">
    <text evidence="5">The sequence shown here is derived from an EMBL/GenBank/DDBJ whole genome shotgun (WGS) entry which is preliminary data.</text>
</comment>
<evidence type="ECO:0000313" key="6">
    <source>
        <dbReference type="Proteomes" id="UP000230956"/>
    </source>
</evidence>
<dbReference type="InterPro" id="IPR050194">
    <property type="entry name" value="Glycosyltransferase_grp1"/>
</dbReference>
<dbReference type="Pfam" id="PF00534">
    <property type="entry name" value="Glycos_transf_1"/>
    <property type="match status" value="1"/>
</dbReference>
<dbReference type="Proteomes" id="UP000230956">
    <property type="component" value="Unassembled WGS sequence"/>
</dbReference>
<name>A0A2M7T5J4_9ACTN</name>
<dbReference type="CDD" id="cd03801">
    <property type="entry name" value="GT4_PimA-like"/>
    <property type="match status" value="1"/>
</dbReference>
<accession>A0A2M7T5J4</accession>
<keyword evidence="2 5" id="KW-0808">Transferase</keyword>